<dbReference type="EMBL" id="NGFP01000381">
    <property type="protein sequence ID" value="OUC81236.1"/>
    <property type="molecule type" value="Genomic_DNA"/>
</dbReference>
<organism evidence="3 4">
    <name type="scientific">Streptosporangium minutum</name>
    <dbReference type="NCBI Taxonomy" id="569862"/>
    <lineage>
        <taxon>Bacteria</taxon>
        <taxon>Bacillati</taxon>
        <taxon>Actinomycetota</taxon>
        <taxon>Actinomycetes</taxon>
        <taxon>Streptosporangiales</taxon>
        <taxon>Streptosporangiaceae</taxon>
        <taxon>Streptosporangium</taxon>
    </lineage>
</organism>
<dbReference type="AlphaFoldDB" id="A0A243QGL5"/>
<reference evidence="3 4" key="1">
    <citation type="submission" date="2017-05" db="EMBL/GenBank/DDBJ databases">
        <title>Biotechnological potential of actinobacteria isolated from South African environments.</title>
        <authorList>
            <person name="Le Roes-Hill M."/>
            <person name="Prins A."/>
            <person name="Durrell K.A."/>
        </authorList>
    </citation>
    <scope>NUCLEOTIDE SEQUENCE [LARGE SCALE GENOMIC DNA]</scope>
    <source>
        <strain evidence="3">M26</strain>
    </source>
</reference>
<proteinExistence type="predicted"/>
<gene>
    <name evidence="3" type="ORF">CA984_41910</name>
</gene>
<evidence type="ECO:0008006" key="5">
    <source>
        <dbReference type="Google" id="ProtNLM"/>
    </source>
</evidence>
<dbReference type="Proteomes" id="UP000194761">
    <property type="component" value="Unassembled WGS sequence"/>
</dbReference>
<protein>
    <recommendedName>
        <fullName evidence="5">Lipoprotein</fullName>
    </recommendedName>
</protein>
<evidence type="ECO:0000256" key="2">
    <source>
        <dbReference type="SAM" id="SignalP"/>
    </source>
</evidence>
<evidence type="ECO:0000313" key="3">
    <source>
        <dbReference type="EMBL" id="OUC81236.1"/>
    </source>
</evidence>
<feature type="region of interest" description="Disordered" evidence="1">
    <location>
        <begin position="121"/>
        <end position="147"/>
    </location>
</feature>
<keyword evidence="4" id="KW-1185">Reference proteome</keyword>
<comment type="caution">
    <text evidence="3">The sequence shown here is derived from an EMBL/GenBank/DDBJ whole genome shotgun (WGS) entry which is preliminary data.</text>
</comment>
<evidence type="ECO:0000256" key="1">
    <source>
        <dbReference type="SAM" id="MobiDB-lite"/>
    </source>
</evidence>
<feature type="signal peptide" evidence="2">
    <location>
        <begin position="1"/>
        <end position="23"/>
    </location>
</feature>
<name>A0A243QGL5_9ACTN</name>
<feature type="chain" id="PRO_5013190417" description="Lipoprotein" evidence="2">
    <location>
        <begin position="24"/>
        <end position="163"/>
    </location>
</feature>
<keyword evidence="2" id="KW-0732">Signal</keyword>
<dbReference type="RefSeq" id="WP_086578885.1">
    <property type="nucleotide sequence ID" value="NZ_NGFP01000381.1"/>
</dbReference>
<sequence length="163" mass="16801">MTAAAIVSLAALAACGQAGNDGAASVTGMATSASPATSPQADGLKYARCMRENGVDMPDPEPGGGAVVIRGKINRNKLDRAAGACDKYSPTGPEKKTVTDPEFQDAFLGFARCMRENGVDVPDPDFSDGKVHFGGNGMELGTPQSRKAMQACREQLPGAGKRP</sequence>
<evidence type="ECO:0000313" key="4">
    <source>
        <dbReference type="Proteomes" id="UP000194761"/>
    </source>
</evidence>
<accession>A0A243QGL5</accession>